<organism evidence="2 3">
    <name type="scientific">Plakobranchus ocellatus</name>
    <dbReference type="NCBI Taxonomy" id="259542"/>
    <lineage>
        <taxon>Eukaryota</taxon>
        <taxon>Metazoa</taxon>
        <taxon>Spiralia</taxon>
        <taxon>Lophotrochozoa</taxon>
        <taxon>Mollusca</taxon>
        <taxon>Gastropoda</taxon>
        <taxon>Heterobranchia</taxon>
        <taxon>Euthyneura</taxon>
        <taxon>Panpulmonata</taxon>
        <taxon>Sacoglossa</taxon>
        <taxon>Placobranchoidea</taxon>
        <taxon>Plakobranchidae</taxon>
        <taxon>Plakobranchus</taxon>
    </lineage>
</organism>
<dbReference type="AlphaFoldDB" id="A0AAV4BSB2"/>
<accession>A0AAV4BSB2</accession>
<keyword evidence="3" id="KW-1185">Reference proteome</keyword>
<evidence type="ECO:0000313" key="2">
    <source>
        <dbReference type="EMBL" id="GFO21872.1"/>
    </source>
</evidence>
<gene>
    <name evidence="2" type="ORF">PoB_004837700</name>
</gene>
<feature type="compositionally biased region" description="Polar residues" evidence="1">
    <location>
        <begin position="25"/>
        <end position="43"/>
    </location>
</feature>
<comment type="caution">
    <text evidence="2">The sequence shown here is derived from an EMBL/GenBank/DDBJ whole genome shotgun (WGS) entry which is preliminary data.</text>
</comment>
<reference evidence="2 3" key="1">
    <citation type="journal article" date="2021" name="Elife">
        <title>Chloroplast acquisition without the gene transfer in kleptoplastic sea slugs, Plakobranchus ocellatus.</title>
        <authorList>
            <person name="Maeda T."/>
            <person name="Takahashi S."/>
            <person name="Yoshida T."/>
            <person name="Shimamura S."/>
            <person name="Takaki Y."/>
            <person name="Nagai Y."/>
            <person name="Toyoda A."/>
            <person name="Suzuki Y."/>
            <person name="Arimoto A."/>
            <person name="Ishii H."/>
            <person name="Satoh N."/>
            <person name="Nishiyama T."/>
            <person name="Hasebe M."/>
            <person name="Maruyama T."/>
            <person name="Minagawa J."/>
            <person name="Obokata J."/>
            <person name="Shigenobu S."/>
        </authorList>
    </citation>
    <scope>NUCLEOTIDE SEQUENCE [LARGE SCALE GENOMIC DNA]</scope>
</reference>
<feature type="region of interest" description="Disordered" evidence="1">
    <location>
        <begin position="21"/>
        <end position="46"/>
    </location>
</feature>
<protein>
    <submittedName>
        <fullName evidence="2">Uncharacterized protein</fullName>
    </submittedName>
</protein>
<evidence type="ECO:0000313" key="3">
    <source>
        <dbReference type="Proteomes" id="UP000735302"/>
    </source>
</evidence>
<dbReference type="EMBL" id="BLXT01005284">
    <property type="protein sequence ID" value="GFO21872.1"/>
    <property type="molecule type" value="Genomic_DNA"/>
</dbReference>
<dbReference type="Proteomes" id="UP000735302">
    <property type="component" value="Unassembled WGS sequence"/>
</dbReference>
<proteinExistence type="predicted"/>
<evidence type="ECO:0000256" key="1">
    <source>
        <dbReference type="SAM" id="MobiDB-lite"/>
    </source>
</evidence>
<sequence length="72" mass="8030">MNQQSLFDTMTMVDSNSFRMRAKGPQQNDLRLSGPQSGQSTGGWSRAYDRRVAADLRTGSLSIVPHQRGVKF</sequence>
<name>A0AAV4BSB2_9GAST</name>